<evidence type="ECO:0000256" key="1">
    <source>
        <dbReference type="ARBA" id="ARBA00009451"/>
    </source>
</evidence>
<keyword evidence="8" id="KW-1185">Reference proteome</keyword>
<dbReference type="PANTHER" id="PTHR13501">
    <property type="entry name" value="CHLOROPLAST 50S RIBOSOMAL PROTEIN L22-RELATED"/>
    <property type="match status" value="1"/>
</dbReference>
<protein>
    <recommendedName>
        <fullName evidence="4">Large ribosomal subunit protein uL22m</fullName>
    </recommendedName>
    <alternativeName>
        <fullName evidence="5">39S ribosomal protein L22, mitochondrial</fullName>
    </alternativeName>
</protein>
<evidence type="ECO:0000256" key="2">
    <source>
        <dbReference type="ARBA" id="ARBA00022980"/>
    </source>
</evidence>
<accession>A0AAN9B379</accession>
<gene>
    <name evidence="7" type="ORF">V1264_004731</name>
</gene>
<dbReference type="InterPro" id="IPR047867">
    <property type="entry name" value="Ribosomal_uL22_bac/org-type"/>
</dbReference>
<evidence type="ECO:0000313" key="8">
    <source>
        <dbReference type="Proteomes" id="UP001374579"/>
    </source>
</evidence>
<dbReference type="GO" id="GO:0003735">
    <property type="term" value="F:structural constituent of ribosome"/>
    <property type="evidence" value="ECO:0007669"/>
    <property type="project" value="InterPro"/>
</dbReference>
<dbReference type="Proteomes" id="UP001374579">
    <property type="component" value="Unassembled WGS sequence"/>
</dbReference>
<dbReference type="Pfam" id="PF00237">
    <property type="entry name" value="Ribosomal_L22"/>
    <property type="match status" value="1"/>
</dbReference>
<comment type="caution">
    <text evidence="7">The sequence shown here is derived from an EMBL/GenBank/DDBJ whole genome shotgun (WGS) entry which is preliminary data.</text>
</comment>
<evidence type="ECO:0000313" key="7">
    <source>
        <dbReference type="EMBL" id="KAK7097806.1"/>
    </source>
</evidence>
<keyword evidence="2 6" id="KW-0689">Ribosomal protein</keyword>
<proteinExistence type="inferred from homology"/>
<evidence type="ECO:0000256" key="3">
    <source>
        <dbReference type="ARBA" id="ARBA00023274"/>
    </source>
</evidence>
<reference evidence="7 8" key="1">
    <citation type="submission" date="2024-02" db="EMBL/GenBank/DDBJ databases">
        <title>Chromosome-scale genome assembly of the rough periwinkle Littorina saxatilis.</title>
        <authorList>
            <person name="De Jode A."/>
            <person name="Faria R."/>
            <person name="Formenti G."/>
            <person name="Sims Y."/>
            <person name="Smith T.P."/>
            <person name="Tracey A."/>
            <person name="Wood J.M.D."/>
            <person name="Zagrodzka Z.B."/>
            <person name="Johannesson K."/>
            <person name="Butlin R.K."/>
            <person name="Leder E.H."/>
        </authorList>
    </citation>
    <scope>NUCLEOTIDE SEQUENCE [LARGE SCALE GENOMIC DNA]</scope>
    <source>
        <strain evidence="7">Snail1</strain>
        <tissue evidence="7">Muscle</tissue>
    </source>
</reference>
<dbReference type="CDD" id="cd00336">
    <property type="entry name" value="Ribosomal_L22"/>
    <property type="match status" value="1"/>
</dbReference>
<organism evidence="7 8">
    <name type="scientific">Littorina saxatilis</name>
    <dbReference type="NCBI Taxonomy" id="31220"/>
    <lineage>
        <taxon>Eukaryota</taxon>
        <taxon>Metazoa</taxon>
        <taxon>Spiralia</taxon>
        <taxon>Lophotrochozoa</taxon>
        <taxon>Mollusca</taxon>
        <taxon>Gastropoda</taxon>
        <taxon>Caenogastropoda</taxon>
        <taxon>Littorinimorpha</taxon>
        <taxon>Littorinoidea</taxon>
        <taxon>Littorinidae</taxon>
        <taxon>Littorina</taxon>
    </lineage>
</organism>
<comment type="similarity">
    <text evidence="1 6">Belongs to the universal ribosomal protein uL22 family.</text>
</comment>
<dbReference type="PANTHER" id="PTHR13501:SF8">
    <property type="entry name" value="LARGE RIBOSOMAL SUBUNIT PROTEIN UL22M"/>
    <property type="match status" value="1"/>
</dbReference>
<dbReference type="GO" id="GO:0005762">
    <property type="term" value="C:mitochondrial large ribosomal subunit"/>
    <property type="evidence" value="ECO:0007669"/>
    <property type="project" value="TreeGrafter"/>
</dbReference>
<dbReference type="InterPro" id="IPR036394">
    <property type="entry name" value="Ribosomal_uL22_sf"/>
</dbReference>
<dbReference type="SUPFAM" id="SSF54843">
    <property type="entry name" value="Ribosomal protein L22"/>
    <property type="match status" value="1"/>
</dbReference>
<sequence length="244" mass="28505">MAAPLRRCLAQLSLTIRCPAIQQPWASVCGLQVCGVPQTVNLDTSATQLRGVHTASPLLIFRNTEFEERPDFGVKMESKKWNRYNTVVYPPTEQDESIRPAEVCHSRFNMKYSPKKMWYIAVMIRGMSVDEAMKQLSFYRRKGAKQVFEVLEEAQEIAVRDHNVEFKSNLWICDSFVGKGRVVKGIRKHMGPRYGIVHYRYVHYFVRLREGKPPKHYYPPPPTGHDKMEEYIREQRQRRIISSL</sequence>
<dbReference type="EMBL" id="JBAMIC010000013">
    <property type="protein sequence ID" value="KAK7097806.1"/>
    <property type="molecule type" value="Genomic_DNA"/>
</dbReference>
<evidence type="ECO:0000256" key="4">
    <source>
        <dbReference type="ARBA" id="ARBA00035286"/>
    </source>
</evidence>
<dbReference type="InterPro" id="IPR001063">
    <property type="entry name" value="Ribosomal_uL22"/>
</dbReference>
<dbReference type="AlphaFoldDB" id="A0AAN9B379"/>
<name>A0AAN9B379_9CAEN</name>
<evidence type="ECO:0000256" key="5">
    <source>
        <dbReference type="ARBA" id="ARBA00035506"/>
    </source>
</evidence>
<keyword evidence="3 6" id="KW-0687">Ribonucleoprotein</keyword>
<dbReference type="Gene3D" id="3.90.470.10">
    <property type="entry name" value="Ribosomal protein L22/L17"/>
    <property type="match status" value="1"/>
</dbReference>
<evidence type="ECO:0000256" key="6">
    <source>
        <dbReference type="RuleBase" id="RU004005"/>
    </source>
</evidence>
<dbReference type="GO" id="GO:0006412">
    <property type="term" value="P:translation"/>
    <property type="evidence" value="ECO:0007669"/>
    <property type="project" value="InterPro"/>
</dbReference>